<organism evidence="1 2">
    <name type="scientific">Lactobacillus johnsonii N6.2</name>
    <dbReference type="NCBI Taxonomy" id="1408186"/>
    <lineage>
        <taxon>Bacteria</taxon>
        <taxon>Bacillati</taxon>
        <taxon>Bacillota</taxon>
        <taxon>Bacilli</taxon>
        <taxon>Lactobacillales</taxon>
        <taxon>Lactobacillaceae</taxon>
        <taxon>Lactobacillus</taxon>
    </lineage>
</organism>
<dbReference type="Proteomes" id="UP000018522">
    <property type="component" value="Chromosome"/>
</dbReference>
<name>A0A7D9N8V5_LACJH</name>
<evidence type="ECO:0000313" key="1">
    <source>
        <dbReference type="EMBL" id="AHA98161.1"/>
    </source>
</evidence>
<sequence length="52" mass="6116">MPFRFELSNDNMSKIDDVDKNDSQFLTITILKPLHQIIELKDIGKRKEVKRG</sequence>
<reference evidence="1 2" key="1">
    <citation type="journal article" date="2014" name="Genome Announc.">
        <title>Complete Genome Sequences of Lactobacillus johnsonii Strain N6.2 and Lactobacillus reuteri Strain TD1.</title>
        <authorList>
            <person name="Leonard M.T."/>
            <person name="Valladares R.B."/>
            <person name="Ardissone A."/>
            <person name="Gonzalez C.F."/>
            <person name="Lorca G.L."/>
            <person name="Triplett E.W."/>
        </authorList>
    </citation>
    <scope>NUCLEOTIDE SEQUENCE [LARGE SCALE GENOMIC DNA]</scope>
    <source>
        <strain evidence="1 2">N6.2</strain>
    </source>
</reference>
<protein>
    <submittedName>
        <fullName evidence="1">Uncharacterized protein</fullName>
    </submittedName>
</protein>
<dbReference type="AlphaFoldDB" id="A0A7D9N8V5"/>
<evidence type="ECO:0000313" key="2">
    <source>
        <dbReference type="Proteomes" id="UP000018522"/>
    </source>
</evidence>
<dbReference type="KEGG" id="ljn:T285_04690"/>
<proteinExistence type="predicted"/>
<accession>A0A7D9N8V5</accession>
<gene>
    <name evidence="1" type="ORF">T285_04690</name>
</gene>
<dbReference type="EMBL" id="CP006811">
    <property type="protein sequence ID" value="AHA98161.1"/>
    <property type="molecule type" value="Genomic_DNA"/>
</dbReference>